<gene>
    <name evidence="2" type="ORF">M5D96_006796</name>
</gene>
<comment type="caution">
    <text evidence="2">The sequence shown here is derived from an EMBL/GenBank/DDBJ whole genome shotgun (WGS) entry which is preliminary data.</text>
</comment>
<keyword evidence="3" id="KW-1185">Reference proteome</keyword>
<evidence type="ECO:0000313" key="2">
    <source>
        <dbReference type="EMBL" id="KAI8040853.1"/>
    </source>
</evidence>
<sequence length="155" mass="17422">MVKDMCTGSKTPVFISHCAPYNFLREYRLGCDDGKIPAKTLIEEAVNAWQALDSQERSLFEEASYLPARFGQSSNSTVKLYNDVLAAQQTIVRRMPSTRSLRKTSQKSKKIRSGIAKSHRTKSSRKCVQPASFDDDQCSEVIGKCCGQYELNNSR</sequence>
<name>A0A9P9YQE9_9MUSC</name>
<dbReference type="AlphaFoldDB" id="A0A9P9YQE9"/>
<evidence type="ECO:0000313" key="3">
    <source>
        <dbReference type="Proteomes" id="UP001059596"/>
    </source>
</evidence>
<protein>
    <recommendedName>
        <fullName evidence="4">HMG box domain-containing protein</fullName>
    </recommendedName>
</protein>
<feature type="compositionally biased region" description="Basic residues" evidence="1">
    <location>
        <begin position="100"/>
        <end position="123"/>
    </location>
</feature>
<evidence type="ECO:0008006" key="4">
    <source>
        <dbReference type="Google" id="ProtNLM"/>
    </source>
</evidence>
<accession>A0A9P9YQE9</accession>
<evidence type="ECO:0000256" key="1">
    <source>
        <dbReference type="SAM" id="MobiDB-lite"/>
    </source>
</evidence>
<reference evidence="2" key="1">
    <citation type="journal article" date="2023" name="Genome Biol. Evol.">
        <title>Long-read-based Genome Assembly of Drosophila gunungcola Reveals Fewer Chemosensory Genes in Flower-breeding Species.</title>
        <authorList>
            <person name="Negi A."/>
            <person name="Liao B.Y."/>
            <person name="Yeh S.D."/>
        </authorList>
    </citation>
    <scope>NUCLEOTIDE SEQUENCE</scope>
    <source>
        <strain evidence="2">Sukarami</strain>
    </source>
</reference>
<dbReference type="Proteomes" id="UP001059596">
    <property type="component" value="Unassembled WGS sequence"/>
</dbReference>
<feature type="region of interest" description="Disordered" evidence="1">
    <location>
        <begin position="96"/>
        <end position="123"/>
    </location>
</feature>
<proteinExistence type="predicted"/>
<dbReference type="OrthoDB" id="7866473at2759"/>
<organism evidence="2 3">
    <name type="scientific">Drosophila gunungcola</name>
    <name type="common">fruit fly</name>
    <dbReference type="NCBI Taxonomy" id="103775"/>
    <lineage>
        <taxon>Eukaryota</taxon>
        <taxon>Metazoa</taxon>
        <taxon>Ecdysozoa</taxon>
        <taxon>Arthropoda</taxon>
        <taxon>Hexapoda</taxon>
        <taxon>Insecta</taxon>
        <taxon>Pterygota</taxon>
        <taxon>Neoptera</taxon>
        <taxon>Endopterygota</taxon>
        <taxon>Diptera</taxon>
        <taxon>Brachycera</taxon>
        <taxon>Muscomorpha</taxon>
        <taxon>Ephydroidea</taxon>
        <taxon>Drosophilidae</taxon>
        <taxon>Drosophila</taxon>
        <taxon>Sophophora</taxon>
    </lineage>
</organism>
<dbReference type="EMBL" id="JAMKOV010000004">
    <property type="protein sequence ID" value="KAI8040853.1"/>
    <property type="molecule type" value="Genomic_DNA"/>
</dbReference>